<accession>A0A0J1AUF5</accession>
<dbReference type="RefSeq" id="XP_018275395.1">
    <property type="nucleotide sequence ID" value="XM_018419399.1"/>
</dbReference>
<dbReference type="AlphaFoldDB" id="A0A0J1AUF5"/>
<evidence type="ECO:0000313" key="1">
    <source>
        <dbReference type="EMBL" id="KLT38904.1"/>
    </source>
</evidence>
<dbReference type="GeneID" id="28980002"/>
<protein>
    <submittedName>
        <fullName evidence="1">Uncharacterized protein</fullName>
    </submittedName>
</protein>
<gene>
    <name evidence="1" type="ORF">CC85DRAFT_12278</name>
</gene>
<reference evidence="1 2" key="1">
    <citation type="submission" date="2015-03" db="EMBL/GenBank/DDBJ databases">
        <title>Genomics and transcriptomics of the oil-accumulating basidiomycete yeast T. oleaginosus allow insights into substrate utilization and the diverse evolutionary trajectories of mating systems in fungi.</title>
        <authorList>
            <consortium name="DOE Joint Genome Institute"/>
            <person name="Kourist R."/>
            <person name="Kracht O."/>
            <person name="Bracharz F."/>
            <person name="Lipzen A."/>
            <person name="Nolan M."/>
            <person name="Ohm R."/>
            <person name="Grigoriev I."/>
            <person name="Sun S."/>
            <person name="Heitman J."/>
            <person name="Bruck T."/>
            <person name="Nowrousian M."/>
        </authorList>
    </citation>
    <scope>NUCLEOTIDE SEQUENCE [LARGE SCALE GENOMIC DNA]</scope>
    <source>
        <strain evidence="1 2">IBC0246</strain>
    </source>
</reference>
<sequence length="84" mass="9332">MADGARIAGALKQRFDRRSVGEPPRALTVRLCLSLLRLTPLSPRRRPCCFELPLRSVLLRVGCEVGRAVAACSPRRPHLGSQLW</sequence>
<name>A0A0J1AUF5_9TREE</name>
<dbReference type="EMBL" id="KQ087278">
    <property type="protein sequence ID" value="KLT38904.1"/>
    <property type="molecule type" value="Genomic_DNA"/>
</dbReference>
<dbReference type="Proteomes" id="UP000053611">
    <property type="component" value="Unassembled WGS sequence"/>
</dbReference>
<proteinExistence type="predicted"/>
<evidence type="ECO:0000313" key="2">
    <source>
        <dbReference type="Proteomes" id="UP000053611"/>
    </source>
</evidence>
<organism evidence="1 2">
    <name type="scientific">Cutaneotrichosporon oleaginosum</name>
    <dbReference type="NCBI Taxonomy" id="879819"/>
    <lineage>
        <taxon>Eukaryota</taxon>
        <taxon>Fungi</taxon>
        <taxon>Dikarya</taxon>
        <taxon>Basidiomycota</taxon>
        <taxon>Agaricomycotina</taxon>
        <taxon>Tremellomycetes</taxon>
        <taxon>Trichosporonales</taxon>
        <taxon>Trichosporonaceae</taxon>
        <taxon>Cutaneotrichosporon</taxon>
    </lineage>
</organism>
<keyword evidence="2" id="KW-1185">Reference proteome</keyword>